<evidence type="ECO:0000256" key="2">
    <source>
        <dbReference type="ARBA" id="ARBA00016807"/>
    </source>
</evidence>
<evidence type="ECO:0000256" key="1">
    <source>
        <dbReference type="ARBA" id="ARBA00011764"/>
    </source>
</evidence>
<evidence type="ECO:0000256" key="4">
    <source>
        <dbReference type="ARBA" id="ARBA00023163"/>
    </source>
</evidence>
<dbReference type="InterPro" id="IPR028002">
    <property type="entry name" value="Myb_DNA-bind_5"/>
</dbReference>
<gene>
    <name evidence="7" type="ORF">RI129_012795</name>
</gene>
<keyword evidence="8" id="KW-1185">Reference proteome</keyword>
<comment type="function">
    <text evidence="5">Involved in transvection phenomena (= synapsis-dependent gene expression), where the synaptic pairing of chromosomes carrying genes with which zeste interacts influences the expression of these genes. Zeste binds to DNA and stimulates transcription from a nearby promoter.</text>
</comment>
<organism evidence="7 8">
    <name type="scientific">Pyrocoelia pectoralis</name>
    <dbReference type="NCBI Taxonomy" id="417401"/>
    <lineage>
        <taxon>Eukaryota</taxon>
        <taxon>Metazoa</taxon>
        <taxon>Ecdysozoa</taxon>
        <taxon>Arthropoda</taxon>
        <taxon>Hexapoda</taxon>
        <taxon>Insecta</taxon>
        <taxon>Pterygota</taxon>
        <taxon>Neoptera</taxon>
        <taxon>Endopterygota</taxon>
        <taxon>Coleoptera</taxon>
        <taxon>Polyphaga</taxon>
        <taxon>Elateriformia</taxon>
        <taxon>Elateroidea</taxon>
        <taxon>Lampyridae</taxon>
        <taxon>Lampyrinae</taxon>
        <taxon>Pyrocoelia</taxon>
    </lineage>
</organism>
<keyword evidence="4" id="KW-0804">Transcription</keyword>
<sequence length="91" mass="10025">MSASQKSALIKSIQLNSQLISGKFTNTFTHKKAQQLWMQISETLNAIPGDKNNGERPLCHYGRTGGGRPNDEILTEDDDKILSLVSPVEIV</sequence>
<feature type="domain" description="Myb/SANT-like DNA-binding" evidence="6">
    <location>
        <begin position="2"/>
        <end position="49"/>
    </location>
</feature>
<dbReference type="Proteomes" id="UP001329430">
    <property type="component" value="Chromosome 10"/>
</dbReference>
<name>A0AAN7UUC0_9COLE</name>
<accession>A0AAN7UUC0</accession>
<reference evidence="7 8" key="1">
    <citation type="journal article" date="2024" name="Insects">
        <title>An Improved Chromosome-Level Genome Assembly of the Firefly Pyrocoelia pectoralis.</title>
        <authorList>
            <person name="Fu X."/>
            <person name="Meyer-Rochow V.B."/>
            <person name="Ballantyne L."/>
            <person name="Zhu X."/>
        </authorList>
    </citation>
    <scope>NUCLEOTIDE SEQUENCE [LARGE SCALE GENOMIC DNA]</scope>
    <source>
        <strain evidence="7">XCY_ONT2</strain>
    </source>
</reference>
<evidence type="ECO:0000313" key="7">
    <source>
        <dbReference type="EMBL" id="KAK5638500.1"/>
    </source>
</evidence>
<evidence type="ECO:0000256" key="5">
    <source>
        <dbReference type="ARBA" id="ARBA00025466"/>
    </source>
</evidence>
<evidence type="ECO:0000256" key="3">
    <source>
        <dbReference type="ARBA" id="ARBA00023015"/>
    </source>
</evidence>
<dbReference type="Pfam" id="PF13873">
    <property type="entry name" value="Myb_DNA-bind_5"/>
    <property type="match status" value="1"/>
</dbReference>
<proteinExistence type="predicted"/>
<comment type="caution">
    <text evidence="7">The sequence shown here is derived from an EMBL/GenBank/DDBJ whole genome shotgun (WGS) entry which is preliminary data.</text>
</comment>
<dbReference type="EMBL" id="JAVRBK010000010">
    <property type="protein sequence ID" value="KAK5638500.1"/>
    <property type="molecule type" value="Genomic_DNA"/>
</dbReference>
<dbReference type="AlphaFoldDB" id="A0AAN7UUC0"/>
<keyword evidence="3" id="KW-0805">Transcription regulation</keyword>
<protein>
    <recommendedName>
        <fullName evidence="2">Regulatory protein zeste</fullName>
    </recommendedName>
</protein>
<evidence type="ECO:0000313" key="8">
    <source>
        <dbReference type="Proteomes" id="UP001329430"/>
    </source>
</evidence>
<comment type="subunit">
    <text evidence="1">Self-associates forming complexes of several hundred monomers.</text>
</comment>
<evidence type="ECO:0000259" key="6">
    <source>
        <dbReference type="Pfam" id="PF13873"/>
    </source>
</evidence>